<name>A0A1T0CKB2_9GAMM</name>
<evidence type="ECO:0000256" key="4">
    <source>
        <dbReference type="ARBA" id="ARBA00023157"/>
    </source>
</evidence>
<dbReference type="GO" id="GO:0015035">
    <property type="term" value="F:protein-disulfide reductase activity"/>
    <property type="evidence" value="ECO:0007669"/>
    <property type="project" value="TreeGrafter"/>
</dbReference>
<protein>
    <recommendedName>
        <fullName evidence="6">Glutaredoxin</fullName>
    </recommendedName>
</protein>
<evidence type="ECO:0000256" key="6">
    <source>
        <dbReference type="RuleBase" id="RU364065"/>
    </source>
</evidence>
<dbReference type="InterPro" id="IPR011767">
    <property type="entry name" value="GLR_AS"/>
</dbReference>
<evidence type="ECO:0000256" key="5">
    <source>
        <dbReference type="ARBA" id="ARBA00023284"/>
    </source>
</evidence>
<dbReference type="PRINTS" id="PR00160">
    <property type="entry name" value="GLUTAREDOXIN"/>
</dbReference>
<evidence type="ECO:0000256" key="2">
    <source>
        <dbReference type="ARBA" id="ARBA00022448"/>
    </source>
</evidence>
<evidence type="ECO:0000313" key="9">
    <source>
        <dbReference type="Proteomes" id="UP000191094"/>
    </source>
</evidence>
<sequence length="87" mass="9794">MTAQVKVYTTPICPYCSNAKQLLKLKGVDYEEISMYDISSAERQELMKKTNNYRAVPQIFIGDAFIGGFNELNKLNQQGKLDDILAG</sequence>
<dbReference type="RefSeq" id="WP_078306190.1">
    <property type="nucleotide sequence ID" value="NZ_CP147511.1"/>
</dbReference>
<dbReference type="GO" id="GO:0015038">
    <property type="term" value="F:glutathione disulfide oxidoreductase activity"/>
    <property type="evidence" value="ECO:0007669"/>
    <property type="project" value="UniProtKB-UniRule"/>
</dbReference>
<feature type="domain" description="GST N-terminal" evidence="7">
    <location>
        <begin position="3"/>
        <end position="87"/>
    </location>
</feature>
<dbReference type="PROSITE" id="PS00195">
    <property type="entry name" value="GLUTAREDOXIN_1"/>
    <property type="match status" value="1"/>
</dbReference>
<organism evidence="8 9">
    <name type="scientific">Lwoffella lincolnii</name>
    <dbReference type="NCBI Taxonomy" id="90241"/>
    <lineage>
        <taxon>Bacteria</taxon>
        <taxon>Pseudomonadati</taxon>
        <taxon>Pseudomonadota</taxon>
        <taxon>Gammaproteobacteria</taxon>
        <taxon>Moraxellales</taxon>
        <taxon>Moraxellaceae</taxon>
        <taxon>Lwoffella</taxon>
    </lineage>
</organism>
<comment type="function">
    <text evidence="6">Has a glutathione-disulfide oxidoreductase activity in the presence of NADPH and glutathione reductase. Reduces low molecular weight disulfides and proteins.</text>
</comment>
<dbReference type="PROSITE" id="PS51354">
    <property type="entry name" value="GLUTAREDOXIN_2"/>
    <property type="match status" value="1"/>
</dbReference>
<keyword evidence="2 6" id="KW-0813">Transport</keyword>
<comment type="similarity">
    <text evidence="1 6">Belongs to the glutaredoxin family.</text>
</comment>
<evidence type="ECO:0000256" key="1">
    <source>
        <dbReference type="ARBA" id="ARBA00007787"/>
    </source>
</evidence>
<dbReference type="Pfam" id="PF00462">
    <property type="entry name" value="Glutaredoxin"/>
    <property type="match status" value="1"/>
</dbReference>
<proteinExistence type="inferred from homology"/>
<keyword evidence="3 6" id="KW-0249">Electron transport</keyword>
<evidence type="ECO:0000256" key="3">
    <source>
        <dbReference type="ARBA" id="ARBA00022982"/>
    </source>
</evidence>
<comment type="caution">
    <text evidence="8">The sequence shown here is derived from an EMBL/GenBank/DDBJ whole genome shotgun (WGS) entry which is preliminary data.</text>
</comment>
<dbReference type="InterPro" id="IPR011900">
    <property type="entry name" value="GRX_bact"/>
</dbReference>
<dbReference type="STRING" id="90241.B0682_00730"/>
<evidence type="ECO:0000313" key="8">
    <source>
        <dbReference type="EMBL" id="OOS22777.1"/>
    </source>
</evidence>
<dbReference type="EMBL" id="MUYT01000001">
    <property type="protein sequence ID" value="OOS22777.1"/>
    <property type="molecule type" value="Genomic_DNA"/>
</dbReference>
<keyword evidence="9" id="KW-1185">Reference proteome</keyword>
<dbReference type="PROSITE" id="PS50404">
    <property type="entry name" value="GST_NTER"/>
    <property type="match status" value="1"/>
</dbReference>
<dbReference type="InterPro" id="IPR004045">
    <property type="entry name" value="Glutathione_S-Trfase_N"/>
</dbReference>
<dbReference type="OrthoDB" id="9814618at2"/>
<dbReference type="PANTHER" id="PTHR46679">
    <property type="match status" value="1"/>
</dbReference>
<dbReference type="InterPro" id="IPR002109">
    <property type="entry name" value="Glutaredoxin"/>
</dbReference>
<keyword evidence="6" id="KW-0963">Cytoplasm</keyword>
<dbReference type="NCBIfam" id="TIGR02181">
    <property type="entry name" value="GRX_bact"/>
    <property type="match status" value="1"/>
</dbReference>
<dbReference type="InterPro" id="IPR036249">
    <property type="entry name" value="Thioredoxin-like_sf"/>
</dbReference>
<dbReference type="InterPro" id="IPR014025">
    <property type="entry name" value="Glutaredoxin_subgr"/>
</dbReference>
<keyword evidence="5 6" id="KW-0676">Redox-active center</keyword>
<dbReference type="Proteomes" id="UP000191094">
    <property type="component" value="Unassembled WGS sequence"/>
</dbReference>
<reference evidence="8 9" key="1">
    <citation type="submission" date="2017-02" db="EMBL/GenBank/DDBJ databases">
        <title>Draft genome sequence of Moraxella lincolnii CCUG 9405T type strain.</title>
        <authorList>
            <person name="Salva-Serra F."/>
            <person name="Engstrom-Jakobsson H."/>
            <person name="Thorell K."/>
            <person name="Jaen-Luchoro D."/>
            <person name="Gonzales-Siles L."/>
            <person name="Karlsson R."/>
            <person name="Yazdan S."/>
            <person name="Boulund F."/>
            <person name="Johnning A."/>
            <person name="Engstrand L."/>
            <person name="Kristiansson E."/>
            <person name="Moore E."/>
        </authorList>
    </citation>
    <scope>NUCLEOTIDE SEQUENCE [LARGE SCALE GENOMIC DNA]</scope>
    <source>
        <strain evidence="8 9">CCUG 9405</strain>
    </source>
</reference>
<gene>
    <name evidence="8" type="ORF">B0682_00730</name>
</gene>
<keyword evidence="4" id="KW-1015">Disulfide bond</keyword>
<dbReference type="GO" id="GO:0045454">
    <property type="term" value="P:cell redox homeostasis"/>
    <property type="evidence" value="ECO:0007669"/>
    <property type="project" value="InterPro"/>
</dbReference>
<dbReference type="Gene3D" id="3.40.30.10">
    <property type="entry name" value="Glutaredoxin"/>
    <property type="match status" value="1"/>
</dbReference>
<evidence type="ECO:0000259" key="7">
    <source>
        <dbReference type="PROSITE" id="PS50404"/>
    </source>
</evidence>
<dbReference type="SUPFAM" id="SSF52833">
    <property type="entry name" value="Thioredoxin-like"/>
    <property type="match status" value="1"/>
</dbReference>
<dbReference type="AlphaFoldDB" id="A0A1T0CKB2"/>
<accession>A0A1T0CKB2</accession>
<dbReference type="PANTHER" id="PTHR46679:SF1">
    <property type="entry name" value="GLUTAREDOXIN-2, MITOCHONDRIAL"/>
    <property type="match status" value="1"/>
</dbReference>